<dbReference type="Proteomes" id="UP000287033">
    <property type="component" value="Unassembled WGS sequence"/>
</dbReference>
<evidence type="ECO:0000256" key="3">
    <source>
        <dbReference type="ARBA" id="ARBA00022843"/>
    </source>
</evidence>
<dbReference type="InterPro" id="IPR035965">
    <property type="entry name" value="PAS-like_dom_sf"/>
</dbReference>
<dbReference type="CDD" id="cd00130">
    <property type="entry name" value="PAS"/>
    <property type="match status" value="2"/>
</dbReference>
<evidence type="ECO:0000256" key="6">
    <source>
        <dbReference type="ARBA" id="ARBA00023159"/>
    </source>
</evidence>
<evidence type="ECO:0000256" key="2">
    <source>
        <dbReference type="ARBA" id="ARBA00022737"/>
    </source>
</evidence>
<dbReference type="OrthoDB" id="6021714at2759"/>
<keyword evidence="10" id="KW-1133">Transmembrane helix</keyword>
<dbReference type="Gene3D" id="3.30.450.20">
    <property type="entry name" value="PAS domain"/>
    <property type="match status" value="2"/>
</dbReference>
<keyword evidence="13" id="KW-1185">Reference proteome</keyword>
<dbReference type="SMART" id="SM00091">
    <property type="entry name" value="PAS"/>
    <property type="match status" value="2"/>
</dbReference>
<feature type="domain" description="PAS" evidence="11">
    <location>
        <begin position="172"/>
        <end position="223"/>
    </location>
</feature>
<dbReference type="PANTHER" id="PTHR23043">
    <property type="entry name" value="HYPOXIA-INDUCIBLE FACTOR 1 ALPHA"/>
    <property type="match status" value="1"/>
</dbReference>
<organism evidence="12 13">
    <name type="scientific">Chiloscyllium punctatum</name>
    <name type="common">Brownbanded bambooshark</name>
    <name type="synonym">Hemiscyllium punctatum</name>
    <dbReference type="NCBI Taxonomy" id="137246"/>
    <lineage>
        <taxon>Eukaryota</taxon>
        <taxon>Metazoa</taxon>
        <taxon>Chordata</taxon>
        <taxon>Craniata</taxon>
        <taxon>Vertebrata</taxon>
        <taxon>Chondrichthyes</taxon>
        <taxon>Elasmobranchii</taxon>
        <taxon>Galeomorphii</taxon>
        <taxon>Galeoidea</taxon>
        <taxon>Orectolobiformes</taxon>
        <taxon>Hemiscylliidae</taxon>
        <taxon>Chiloscyllium</taxon>
    </lineage>
</organism>
<dbReference type="SUPFAM" id="SSF55785">
    <property type="entry name" value="PYP-like sensor domain (PAS domain)"/>
    <property type="match status" value="2"/>
</dbReference>
<dbReference type="Pfam" id="PF14598">
    <property type="entry name" value="PAS_11"/>
    <property type="match status" value="1"/>
</dbReference>
<keyword evidence="6" id="KW-0010">Activator</keyword>
<name>A0A401RHG5_CHIPU</name>
<keyword evidence="10" id="KW-0812">Transmembrane</keyword>
<accession>A0A401RHG5</accession>
<dbReference type="PROSITE" id="PS50112">
    <property type="entry name" value="PAS"/>
    <property type="match status" value="2"/>
</dbReference>
<evidence type="ECO:0000256" key="7">
    <source>
        <dbReference type="ARBA" id="ARBA00023163"/>
    </source>
</evidence>
<evidence type="ECO:0000259" key="11">
    <source>
        <dbReference type="PROSITE" id="PS50112"/>
    </source>
</evidence>
<dbReference type="GO" id="GO:0005634">
    <property type="term" value="C:nucleus"/>
    <property type="evidence" value="ECO:0007669"/>
    <property type="project" value="UniProtKB-SubCell"/>
</dbReference>
<dbReference type="InterPro" id="IPR000014">
    <property type="entry name" value="PAS"/>
</dbReference>
<dbReference type="GO" id="GO:0000981">
    <property type="term" value="F:DNA-binding transcription factor activity, RNA polymerase II-specific"/>
    <property type="evidence" value="ECO:0007669"/>
    <property type="project" value="TreeGrafter"/>
</dbReference>
<dbReference type="EMBL" id="BEZZ01002747">
    <property type="protein sequence ID" value="GCC17598.1"/>
    <property type="molecule type" value="Genomic_DNA"/>
</dbReference>
<evidence type="ECO:0000256" key="9">
    <source>
        <dbReference type="ARBA" id="ARBA00023278"/>
    </source>
</evidence>
<keyword evidence="10" id="KW-0472">Membrane</keyword>
<keyword evidence="5" id="KW-0238">DNA-binding</keyword>
<dbReference type="InterPro" id="IPR013767">
    <property type="entry name" value="PAS_fold"/>
</dbReference>
<evidence type="ECO:0000256" key="10">
    <source>
        <dbReference type="SAM" id="Phobius"/>
    </source>
</evidence>
<keyword evidence="2" id="KW-0677">Repeat</keyword>
<dbReference type="Pfam" id="PF00989">
    <property type="entry name" value="PAS"/>
    <property type="match status" value="1"/>
</dbReference>
<dbReference type="STRING" id="137246.A0A401RHG5"/>
<comment type="caution">
    <text evidence="12">The sequence shown here is derived from an EMBL/GenBank/DDBJ whole genome shotgun (WGS) entry which is preliminary data.</text>
</comment>
<dbReference type="GO" id="GO:0000977">
    <property type="term" value="F:RNA polymerase II transcription regulatory region sequence-specific DNA binding"/>
    <property type="evidence" value="ECO:0007669"/>
    <property type="project" value="TreeGrafter"/>
</dbReference>
<dbReference type="PANTHER" id="PTHR23043:SF7">
    <property type="entry name" value="HYPOXIA-INDUCIBLE FACTOR 1-ALPHA"/>
    <property type="match status" value="1"/>
</dbReference>
<evidence type="ECO:0000256" key="8">
    <source>
        <dbReference type="ARBA" id="ARBA00023242"/>
    </source>
</evidence>
<feature type="domain" description="PAS" evidence="11">
    <location>
        <begin position="21"/>
        <end position="89"/>
    </location>
</feature>
<protein>
    <recommendedName>
        <fullName evidence="11">PAS domain-containing protein</fullName>
    </recommendedName>
</protein>
<feature type="transmembrane region" description="Helical" evidence="10">
    <location>
        <begin position="518"/>
        <end position="539"/>
    </location>
</feature>
<gene>
    <name evidence="12" type="ORF">chiPu_0020610</name>
</gene>
<keyword evidence="3" id="KW-0832">Ubl conjugation</keyword>
<evidence type="ECO:0000313" key="12">
    <source>
        <dbReference type="EMBL" id="GCC17598.1"/>
    </source>
</evidence>
<comment type="subcellular location">
    <subcellularLocation>
        <location evidence="1">Nucleus</location>
    </subcellularLocation>
</comment>
<evidence type="ECO:0000256" key="1">
    <source>
        <dbReference type="ARBA" id="ARBA00004123"/>
    </source>
</evidence>
<evidence type="ECO:0000313" key="13">
    <source>
        <dbReference type="Proteomes" id="UP000287033"/>
    </source>
</evidence>
<sequence length="563" mass="63732">MQVFLSVSGDSEQGPGCLLGLSSELDSLLDGFLLLLSQSGKVTFTGENVHRYLGLTQLELMGQNIFDFVHPYDQRELQEALMFKQVDGQKTNRRESRDFFIRVKCTVTNDSKMVNLRLASWKVLHCSGFFWTPQGNRRVDTRPYLILICDPIPFPLNLEPSAKGQSFLTYHSLDMKFIYCDSRVKDLIGFDADQLVGHSIYSFIHTFDLSHIWKRHFSLLKMGQISSGLYRMLHYFGGYIWVQTEATLVYENQNTRSPFVICNNYILSRPEQEEILFSIEQTKSDTGGRGLPTATVLPRDAKCAHIGPRHRLDQQGHQPCEVSETEALEVGITGMQWSYQHHNLQHPLSSTDAVPQSQRLAFENSRLLGLVSGAALTNPTLTSFRNMTLRPSTLFSAASSSNLTEEWFADHNLENLAPFIPMEDEEFQMIPVENSWLRDVPGYQTLHHRGNCETARFSSSSVCELSLRRGIKRNHQTDLTCDLAVSNLQLNSLADQLTKQWELPAEELRVEPHHSDQLSLSGLSLVLVVCLAVILGSACMMRRQVIMANTNNNKSVGGRRRSI</sequence>
<evidence type="ECO:0000256" key="5">
    <source>
        <dbReference type="ARBA" id="ARBA00023125"/>
    </source>
</evidence>
<keyword evidence="4" id="KW-0805">Transcription regulation</keyword>
<keyword evidence="9" id="KW-0379">Hydroxylation</keyword>
<keyword evidence="7" id="KW-0804">Transcription</keyword>
<reference evidence="12 13" key="1">
    <citation type="journal article" date="2018" name="Nat. Ecol. Evol.">
        <title>Shark genomes provide insights into elasmobranch evolution and the origin of vertebrates.</title>
        <authorList>
            <person name="Hara Y"/>
            <person name="Yamaguchi K"/>
            <person name="Onimaru K"/>
            <person name="Kadota M"/>
            <person name="Koyanagi M"/>
            <person name="Keeley SD"/>
            <person name="Tatsumi K"/>
            <person name="Tanaka K"/>
            <person name="Motone F"/>
            <person name="Kageyama Y"/>
            <person name="Nozu R"/>
            <person name="Adachi N"/>
            <person name="Nishimura O"/>
            <person name="Nakagawa R"/>
            <person name="Tanegashima C"/>
            <person name="Kiyatake I"/>
            <person name="Matsumoto R"/>
            <person name="Murakumo K"/>
            <person name="Nishida K"/>
            <person name="Terakita A"/>
            <person name="Kuratani S"/>
            <person name="Sato K"/>
            <person name="Hyodo S Kuraku.S."/>
        </authorList>
    </citation>
    <scope>NUCLEOTIDE SEQUENCE [LARGE SCALE GENOMIC DNA]</scope>
</reference>
<dbReference type="FunFam" id="3.30.450.20:FF:000015">
    <property type="entry name" value="Hypoxia-inducible factor 1-alpha isoform 1"/>
    <property type="match status" value="1"/>
</dbReference>
<dbReference type="AlphaFoldDB" id="A0A401RHG5"/>
<proteinExistence type="predicted"/>
<evidence type="ECO:0000256" key="4">
    <source>
        <dbReference type="ARBA" id="ARBA00023015"/>
    </source>
</evidence>
<keyword evidence="8" id="KW-0539">Nucleus</keyword>
<dbReference type="GO" id="GO:0071456">
    <property type="term" value="P:cellular response to hypoxia"/>
    <property type="evidence" value="ECO:0007669"/>
    <property type="project" value="TreeGrafter"/>
</dbReference>